<protein>
    <submittedName>
        <fullName evidence="1">Uncharacterized protein</fullName>
    </submittedName>
</protein>
<sequence>MLSGVESIRIISKFRRQHVILSGQIQSSLLRLNDCIHLSLSSITIAHLFMSLVPHCVEGRSGGSLIITYHEAVLFSASVRRTHSVSYLFPCVTDRITRPSSRPKRQTE</sequence>
<gene>
    <name evidence="1" type="ORF">FA15DRAFT_390506</name>
</gene>
<accession>A0A5C3KXD9</accession>
<dbReference type="EMBL" id="ML210194">
    <property type="protein sequence ID" value="TFK24820.1"/>
    <property type="molecule type" value="Genomic_DNA"/>
</dbReference>
<evidence type="ECO:0000313" key="2">
    <source>
        <dbReference type="Proteomes" id="UP000307440"/>
    </source>
</evidence>
<organism evidence="1 2">
    <name type="scientific">Coprinopsis marcescibilis</name>
    <name type="common">Agaric fungus</name>
    <name type="synonym">Psathyrella marcescibilis</name>
    <dbReference type="NCBI Taxonomy" id="230819"/>
    <lineage>
        <taxon>Eukaryota</taxon>
        <taxon>Fungi</taxon>
        <taxon>Dikarya</taxon>
        <taxon>Basidiomycota</taxon>
        <taxon>Agaricomycotina</taxon>
        <taxon>Agaricomycetes</taxon>
        <taxon>Agaricomycetidae</taxon>
        <taxon>Agaricales</taxon>
        <taxon>Agaricineae</taxon>
        <taxon>Psathyrellaceae</taxon>
        <taxon>Coprinopsis</taxon>
    </lineage>
</organism>
<dbReference type="Proteomes" id="UP000307440">
    <property type="component" value="Unassembled WGS sequence"/>
</dbReference>
<proteinExistence type="predicted"/>
<evidence type="ECO:0000313" key="1">
    <source>
        <dbReference type="EMBL" id="TFK24820.1"/>
    </source>
</evidence>
<name>A0A5C3KXD9_COPMA</name>
<dbReference type="AlphaFoldDB" id="A0A5C3KXD9"/>
<reference evidence="1 2" key="1">
    <citation type="journal article" date="2019" name="Nat. Ecol. Evol.">
        <title>Megaphylogeny resolves global patterns of mushroom evolution.</title>
        <authorList>
            <person name="Varga T."/>
            <person name="Krizsan K."/>
            <person name="Foldi C."/>
            <person name="Dima B."/>
            <person name="Sanchez-Garcia M."/>
            <person name="Sanchez-Ramirez S."/>
            <person name="Szollosi G.J."/>
            <person name="Szarkandi J.G."/>
            <person name="Papp V."/>
            <person name="Albert L."/>
            <person name="Andreopoulos W."/>
            <person name="Angelini C."/>
            <person name="Antonin V."/>
            <person name="Barry K.W."/>
            <person name="Bougher N.L."/>
            <person name="Buchanan P."/>
            <person name="Buyck B."/>
            <person name="Bense V."/>
            <person name="Catcheside P."/>
            <person name="Chovatia M."/>
            <person name="Cooper J."/>
            <person name="Damon W."/>
            <person name="Desjardin D."/>
            <person name="Finy P."/>
            <person name="Geml J."/>
            <person name="Haridas S."/>
            <person name="Hughes K."/>
            <person name="Justo A."/>
            <person name="Karasinski D."/>
            <person name="Kautmanova I."/>
            <person name="Kiss B."/>
            <person name="Kocsube S."/>
            <person name="Kotiranta H."/>
            <person name="LaButti K.M."/>
            <person name="Lechner B.E."/>
            <person name="Liimatainen K."/>
            <person name="Lipzen A."/>
            <person name="Lukacs Z."/>
            <person name="Mihaltcheva S."/>
            <person name="Morgado L.N."/>
            <person name="Niskanen T."/>
            <person name="Noordeloos M.E."/>
            <person name="Ohm R.A."/>
            <person name="Ortiz-Santana B."/>
            <person name="Ovrebo C."/>
            <person name="Racz N."/>
            <person name="Riley R."/>
            <person name="Savchenko A."/>
            <person name="Shiryaev A."/>
            <person name="Soop K."/>
            <person name="Spirin V."/>
            <person name="Szebenyi C."/>
            <person name="Tomsovsky M."/>
            <person name="Tulloss R.E."/>
            <person name="Uehling J."/>
            <person name="Grigoriev I.V."/>
            <person name="Vagvolgyi C."/>
            <person name="Papp T."/>
            <person name="Martin F.M."/>
            <person name="Miettinen O."/>
            <person name="Hibbett D.S."/>
            <person name="Nagy L.G."/>
        </authorList>
    </citation>
    <scope>NUCLEOTIDE SEQUENCE [LARGE SCALE GENOMIC DNA]</scope>
    <source>
        <strain evidence="1 2">CBS 121175</strain>
    </source>
</reference>
<keyword evidence="2" id="KW-1185">Reference proteome</keyword>